<evidence type="ECO:0000313" key="1">
    <source>
        <dbReference type="EMBL" id="KAI0036895.1"/>
    </source>
</evidence>
<comment type="caution">
    <text evidence="1">The sequence shown here is derived from an EMBL/GenBank/DDBJ whole genome shotgun (WGS) entry which is preliminary data.</text>
</comment>
<gene>
    <name evidence="1" type="ORF">K488DRAFT_81637</name>
</gene>
<reference evidence="1" key="2">
    <citation type="journal article" date="2022" name="New Phytol.">
        <title>Evolutionary transition to the ectomycorrhizal habit in the genomes of a hyperdiverse lineage of mushroom-forming fungi.</title>
        <authorList>
            <person name="Looney B."/>
            <person name="Miyauchi S."/>
            <person name="Morin E."/>
            <person name="Drula E."/>
            <person name="Courty P.E."/>
            <person name="Kohler A."/>
            <person name="Kuo A."/>
            <person name="LaButti K."/>
            <person name="Pangilinan J."/>
            <person name="Lipzen A."/>
            <person name="Riley R."/>
            <person name="Andreopoulos W."/>
            <person name="He G."/>
            <person name="Johnson J."/>
            <person name="Nolan M."/>
            <person name="Tritt A."/>
            <person name="Barry K.W."/>
            <person name="Grigoriev I.V."/>
            <person name="Nagy L.G."/>
            <person name="Hibbett D."/>
            <person name="Henrissat B."/>
            <person name="Matheny P.B."/>
            <person name="Labbe J."/>
            <person name="Martin F.M."/>
        </authorList>
    </citation>
    <scope>NUCLEOTIDE SEQUENCE</scope>
    <source>
        <strain evidence="1">EC-137</strain>
    </source>
</reference>
<name>A0ACB8QYK4_9AGAM</name>
<organism evidence="1 2">
    <name type="scientific">Vararia minispora EC-137</name>
    <dbReference type="NCBI Taxonomy" id="1314806"/>
    <lineage>
        <taxon>Eukaryota</taxon>
        <taxon>Fungi</taxon>
        <taxon>Dikarya</taxon>
        <taxon>Basidiomycota</taxon>
        <taxon>Agaricomycotina</taxon>
        <taxon>Agaricomycetes</taxon>
        <taxon>Russulales</taxon>
        <taxon>Lachnocladiaceae</taxon>
        <taxon>Vararia</taxon>
    </lineage>
</organism>
<protein>
    <submittedName>
        <fullName evidence="1">Uncharacterized protein</fullName>
    </submittedName>
</protein>
<keyword evidence="2" id="KW-1185">Reference proteome</keyword>
<reference evidence="1" key="1">
    <citation type="submission" date="2021-02" db="EMBL/GenBank/DDBJ databases">
        <authorList>
            <consortium name="DOE Joint Genome Institute"/>
            <person name="Ahrendt S."/>
            <person name="Looney B.P."/>
            <person name="Miyauchi S."/>
            <person name="Morin E."/>
            <person name="Drula E."/>
            <person name="Courty P.E."/>
            <person name="Chicoki N."/>
            <person name="Fauchery L."/>
            <person name="Kohler A."/>
            <person name="Kuo A."/>
            <person name="Labutti K."/>
            <person name="Pangilinan J."/>
            <person name="Lipzen A."/>
            <person name="Riley R."/>
            <person name="Andreopoulos W."/>
            <person name="He G."/>
            <person name="Johnson J."/>
            <person name="Barry K.W."/>
            <person name="Grigoriev I.V."/>
            <person name="Nagy L."/>
            <person name="Hibbett D."/>
            <person name="Henrissat B."/>
            <person name="Matheny P.B."/>
            <person name="Labbe J."/>
            <person name="Martin F."/>
        </authorList>
    </citation>
    <scope>NUCLEOTIDE SEQUENCE</scope>
    <source>
        <strain evidence="1">EC-137</strain>
    </source>
</reference>
<evidence type="ECO:0000313" key="2">
    <source>
        <dbReference type="Proteomes" id="UP000814128"/>
    </source>
</evidence>
<sequence>MFVGLAINRDRNHRDDRPAISFNALCRMPSGPSSSDSLSFTRIGRLLRPLRSKCAQLAAAAKASSCTQSERAIYGRRPAYTGDDALNAPPPLSVLQNPRQLTGRAHLDRRNMRNLKPSQLIYGVVDAWSNVLRAAMPKDKRADANNTGSNIQSLAAICAAIIGEAVEEEVACRLEQDEEDEEWDADEIAEEEMAIMREYYEAVPAEHRCWTLVSHSLSIIHEACPHNPTLLSALLDLALSRCLVQESLHILHWLLVFAVRPARVTRLAPIEHPDHYAYLKDLCTRWLSVCTTPDSSSSSSTTPGVSTSPFTRRTFASELVYALQQYGTPSVWICPATICFARHLRLTDGAAYMELCAGIAEVAAELENSKLCNRLAWWLDRIPDTHYTDPDAYTAIVDALSTAHALGLHDQSRSSIPHLVTENLHRALLNAAARCVHAEAFMDSVPSQRSEILSLLRAGDPPSRPFDSLLSSIFPPPDSDIPHALPDILLSIQNMAATFDAHALLHLKKALWCCALRYAHKWQPASGLYDGAALHDFRRKVEEGKDMAVRDYRHAQVSNLLTSSDEEDNFYNAGSFTRPRATTLPSQLPSDEEAWDVGSSARVRVSVARIKARSATRTTHHLNNSSSDSDGEYRPTVVRGSRIRRRTTTPLGMTAGLSGSQRPSSIPASASVSVPAPHVTRTKLAYGAHTPRHCIATALHSSTTSPSAPSAPSRASRRGGSAGTSSTSSAPVSALFHYNSDASVTSESDDDDEELDQDWTGEDSASDWERARRVRRRPGRLRLAMPKTRPAPRVKGRCVNSPDSDEEDTGLGNGFGQAFVDGYTFQSLPGIESTI</sequence>
<accession>A0ACB8QYK4</accession>
<dbReference type="EMBL" id="MU273467">
    <property type="protein sequence ID" value="KAI0036895.1"/>
    <property type="molecule type" value="Genomic_DNA"/>
</dbReference>
<proteinExistence type="predicted"/>
<dbReference type="Proteomes" id="UP000814128">
    <property type="component" value="Unassembled WGS sequence"/>
</dbReference>